<gene>
    <name evidence="1" type="ORF">Fmac_011290</name>
</gene>
<accession>A0ABD1MM40</accession>
<dbReference type="Proteomes" id="UP001603857">
    <property type="component" value="Unassembled WGS sequence"/>
</dbReference>
<comment type="caution">
    <text evidence="1">The sequence shown here is derived from an EMBL/GenBank/DDBJ whole genome shotgun (WGS) entry which is preliminary data.</text>
</comment>
<name>A0ABD1MM40_9FABA</name>
<dbReference type="EMBL" id="JBGMDY010000004">
    <property type="protein sequence ID" value="KAL2336844.1"/>
    <property type="molecule type" value="Genomic_DNA"/>
</dbReference>
<evidence type="ECO:0000313" key="2">
    <source>
        <dbReference type="Proteomes" id="UP001603857"/>
    </source>
</evidence>
<keyword evidence="2" id="KW-1185">Reference proteome</keyword>
<evidence type="ECO:0000313" key="1">
    <source>
        <dbReference type="EMBL" id="KAL2336844.1"/>
    </source>
</evidence>
<dbReference type="AlphaFoldDB" id="A0ABD1MM40"/>
<proteinExistence type="predicted"/>
<reference evidence="1 2" key="1">
    <citation type="submission" date="2024-08" db="EMBL/GenBank/DDBJ databases">
        <title>Insights into the chromosomal genome structure of Flemingia macrophylla.</title>
        <authorList>
            <person name="Ding Y."/>
            <person name="Zhao Y."/>
            <person name="Bi W."/>
            <person name="Wu M."/>
            <person name="Zhao G."/>
            <person name="Gong Y."/>
            <person name="Li W."/>
            <person name="Zhang P."/>
        </authorList>
    </citation>
    <scope>NUCLEOTIDE SEQUENCE [LARGE SCALE GENOMIC DNA]</scope>
    <source>
        <strain evidence="1">DYQJB</strain>
        <tissue evidence="1">Leaf</tissue>
    </source>
</reference>
<sequence length="120" mass="13949">MASNEQQHNVVMMVQPINVVKDPDILNRLEKAFMDQIKQEVKRGMENKQDEEHTLPVPTVPMTQTKAIENDNVDETSRKAQGKRGRKRTTKLLFEIPFSFEQPRFCLEENINLDKVIVVN</sequence>
<organism evidence="1 2">
    <name type="scientific">Flemingia macrophylla</name>
    <dbReference type="NCBI Taxonomy" id="520843"/>
    <lineage>
        <taxon>Eukaryota</taxon>
        <taxon>Viridiplantae</taxon>
        <taxon>Streptophyta</taxon>
        <taxon>Embryophyta</taxon>
        <taxon>Tracheophyta</taxon>
        <taxon>Spermatophyta</taxon>
        <taxon>Magnoliopsida</taxon>
        <taxon>eudicotyledons</taxon>
        <taxon>Gunneridae</taxon>
        <taxon>Pentapetalae</taxon>
        <taxon>rosids</taxon>
        <taxon>fabids</taxon>
        <taxon>Fabales</taxon>
        <taxon>Fabaceae</taxon>
        <taxon>Papilionoideae</taxon>
        <taxon>50 kb inversion clade</taxon>
        <taxon>NPAAA clade</taxon>
        <taxon>indigoferoid/millettioid clade</taxon>
        <taxon>Phaseoleae</taxon>
        <taxon>Flemingia</taxon>
    </lineage>
</organism>
<protein>
    <submittedName>
        <fullName evidence="1">Uncharacterized protein</fullName>
    </submittedName>
</protein>